<dbReference type="Gene3D" id="3.90.580.10">
    <property type="entry name" value="Zinc finger, CHC2-type domain"/>
    <property type="match status" value="1"/>
</dbReference>
<comment type="subunit">
    <text evidence="12">Monomer. Interacts with DnaB.</text>
</comment>
<keyword evidence="6 12" id="KW-0479">Metal-binding</keyword>
<evidence type="ECO:0000256" key="8">
    <source>
        <dbReference type="ARBA" id="ARBA00022833"/>
    </source>
</evidence>
<dbReference type="Pfam" id="PF08275">
    <property type="entry name" value="DNAG_N"/>
    <property type="match status" value="1"/>
</dbReference>
<dbReference type="InterPro" id="IPR006295">
    <property type="entry name" value="DNA_primase_DnaG"/>
</dbReference>
<dbReference type="CDD" id="cd03364">
    <property type="entry name" value="TOPRIM_DnaG_primases"/>
    <property type="match status" value="1"/>
</dbReference>
<feature type="domain" description="Toprim" evidence="15">
    <location>
        <begin position="253"/>
        <end position="334"/>
    </location>
</feature>
<dbReference type="InterPro" id="IPR019475">
    <property type="entry name" value="DNA_primase_DnaB-bd"/>
</dbReference>
<keyword evidence="17" id="KW-1185">Reference proteome</keyword>
<comment type="similarity">
    <text evidence="12 13">Belongs to the DnaG primase family.</text>
</comment>
<dbReference type="HOGENOM" id="CLU_013501_3_3_9"/>
<comment type="caution">
    <text evidence="16">The sequence shown here is derived from an EMBL/GenBank/DDBJ whole genome shotgun (WGS) entry which is preliminary data.</text>
</comment>
<dbReference type="InterPro" id="IPR006171">
    <property type="entry name" value="TOPRIM_dom"/>
</dbReference>
<dbReference type="Gene3D" id="1.10.860.10">
    <property type="entry name" value="DNAb Helicase, Chain A"/>
    <property type="match status" value="1"/>
</dbReference>
<dbReference type="PATRIC" id="fig|742738.3.peg.1081"/>
<dbReference type="EC" id="2.7.7.101" evidence="12"/>
<keyword evidence="8 12" id="KW-0862">Zinc</keyword>
<keyword evidence="5 12" id="KW-0235">DNA replication</keyword>
<evidence type="ECO:0000313" key="17">
    <source>
        <dbReference type="Proteomes" id="UP000029585"/>
    </source>
</evidence>
<dbReference type="GO" id="GO:1990077">
    <property type="term" value="C:primosome complex"/>
    <property type="evidence" value="ECO:0007669"/>
    <property type="project" value="UniProtKB-KW"/>
</dbReference>
<keyword evidence="2 12" id="KW-0639">Primosome</keyword>
<evidence type="ECO:0000256" key="4">
    <source>
        <dbReference type="ARBA" id="ARBA00022695"/>
    </source>
</evidence>
<feature type="zinc finger region" description="CHC2-type" evidence="12 14">
    <location>
        <begin position="38"/>
        <end position="62"/>
    </location>
</feature>
<dbReference type="RefSeq" id="WP_044939660.1">
    <property type="nucleotide sequence ID" value="NZ_KN174162.1"/>
</dbReference>
<dbReference type="InterPro" id="IPR036185">
    <property type="entry name" value="DNA_heli_DnaB-like_N_sf"/>
</dbReference>
<dbReference type="InterPro" id="IPR002694">
    <property type="entry name" value="Znf_CHC2"/>
</dbReference>
<keyword evidence="10 12" id="KW-0238">DNA-binding</keyword>
<dbReference type="GO" id="GO:0003678">
    <property type="term" value="F:DNA helicase activity"/>
    <property type="evidence" value="ECO:0007669"/>
    <property type="project" value="InterPro"/>
</dbReference>
<dbReference type="InterPro" id="IPR034151">
    <property type="entry name" value="TOPRIM_DnaG_bac"/>
</dbReference>
<evidence type="ECO:0000256" key="13">
    <source>
        <dbReference type="PIRNR" id="PIRNR002811"/>
    </source>
</evidence>
<accession>A0A096DG05</accession>
<evidence type="ECO:0000256" key="10">
    <source>
        <dbReference type="ARBA" id="ARBA00023125"/>
    </source>
</evidence>
<dbReference type="AlphaFoldDB" id="A0A096DG05"/>
<dbReference type="HAMAP" id="MF_00974">
    <property type="entry name" value="DNA_primase_DnaG"/>
    <property type="match status" value="1"/>
</dbReference>
<dbReference type="SMART" id="SM00493">
    <property type="entry name" value="TOPRIM"/>
    <property type="match status" value="1"/>
</dbReference>
<proteinExistence type="inferred from homology"/>
<protein>
    <recommendedName>
        <fullName evidence="12 13">DNA primase</fullName>
        <ecNumber evidence="12">2.7.7.101</ecNumber>
    </recommendedName>
</protein>
<dbReference type="Pfam" id="PF13155">
    <property type="entry name" value="Toprim_2"/>
    <property type="match status" value="1"/>
</dbReference>
<dbReference type="GO" id="GO:0000428">
    <property type="term" value="C:DNA-directed RNA polymerase complex"/>
    <property type="evidence" value="ECO:0007669"/>
    <property type="project" value="UniProtKB-KW"/>
</dbReference>
<keyword evidence="7 12" id="KW-0863">Zinc-finger</keyword>
<dbReference type="SUPFAM" id="SSF57783">
    <property type="entry name" value="Zinc beta-ribbon"/>
    <property type="match status" value="1"/>
</dbReference>
<evidence type="ECO:0000256" key="3">
    <source>
        <dbReference type="ARBA" id="ARBA00022679"/>
    </source>
</evidence>
<dbReference type="GO" id="GO:0005737">
    <property type="term" value="C:cytoplasm"/>
    <property type="evidence" value="ECO:0007669"/>
    <property type="project" value="TreeGrafter"/>
</dbReference>
<dbReference type="EMBL" id="ADLO01000041">
    <property type="protein sequence ID" value="KGF56449.1"/>
    <property type="molecule type" value="Genomic_DNA"/>
</dbReference>
<comment type="cofactor">
    <cofactor evidence="12 13 14">
        <name>Zn(2+)</name>
        <dbReference type="ChEBI" id="CHEBI:29105"/>
    </cofactor>
    <text evidence="12 13 14">Binds 1 zinc ion per monomer.</text>
</comment>
<evidence type="ECO:0000256" key="2">
    <source>
        <dbReference type="ARBA" id="ARBA00022515"/>
    </source>
</evidence>
<evidence type="ECO:0000256" key="6">
    <source>
        <dbReference type="ARBA" id="ARBA00022723"/>
    </source>
</evidence>
<dbReference type="InterPro" id="IPR007693">
    <property type="entry name" value="DNA_helicase_DnaB-like_N"/>
</dbReference>
<evidence type="ECO:0000313" key="16">
    <source>
        <dbReference type="EMBL" id="KGF56449.1"/>
    </source>
</evidence>
<gene>
    <name evidence="12" type="primary">dnaG</name>
    <name evidence="16" type="ORF">HMPREF9460_01041</name>
</gene>
<dbReference type="Proteomes" id="UP000029585">
    <property type="component" value="Unassembled WGS sequence"/>
</dbReference>
<dbReference type="Pfam" id="PF01807">
    <property type="entry name" value="Zn_ribbon_DnaG"/>
    <property type="match status" value="1"/>
</dbReference>
<dbReference type="InterPro" id="IPR037068">
    <property type="entry name" value="DNA_primase_core_N_sf"/>
</dbReference>
<keyword evidence="11 12" id="KW-0804">Transcription</keyword>
<dbReference type="GO" id="GO:0003899">
    <property type="term" value="F:DNA-directed RNA polymerase activity"/>
    <property type="evidence" value="ECO:0007669"/>
    <property type="project" value="UniProtKB-UniRule"/>
</dbReference>
<evidence type="ECO:0000256" key="1">
    <source>
        <dbReference type="ARBA" id="ARBA00022478"/>
    </source>
</evidence>
<keyword evidence="4 12" id="KW-0548">Nucleotidyltransferase</keyword>
<dbReference type="InterPro" id="IPR013264">
    <property type="entry name" value="DNAG_N"/>
</dbReference>
<dbReference type="SMART" id="SM00400">
    <property type="entry name" value="ZnF_CHCC"/>
    <property type="match status" value="1"/>
</dbReference>
<comment type="domain">
    <text evidence="12">Contains an N-terminal zinc-binding domain, a central core domain that contains the primase activity, and a C-terminal DnaB-binding domain.</text>
</comment>
<dbReference type="GO" id="GO:0005524">
    <property type="term" value="F:ATP binding"/>
    <property type="evidence" value="ECO:0007669"/>
    <property type="project" value="InterPro"/>
</dbReference>
<comment type="catalytic activity">
    <reaction evidence="12">
        <text>ssDNA + n NTP = ssDNA/pppN(pN)n-1 hybrid + (n-1) diphosphate.</text>
        <dbReference type="EC" id="2.7.7.101"/>
    </reaction>
</comment>
<dbReference type="GO" id="GO:0003677">
    <property type="term" value="F:DNA binding"/>
    <property type="evidence" value="ECO:0007669"/>
    <property type="project" value="UniProtKB-KW"/>
</dbReference>
<reference evidence="16 17" key="1">
    <citation type="submission" date="2011-08" db="EMBL/GenBank/DDBJ databases">
        <title>The Genome Sequence of Clostridium orbiscindens 1_3_50AFAA.</title>
        <authorList>
            <consortium name="The Broad Institute Genome Sequencing Platform"/>
            <person name="Earl A."/>
            <person name="Ward D."/>
            <person name="Feldgarden M."/>
            <person name="Gevers D."/>
            <person name="Daigneault M."/>
            <person name="Strauss J."/>
            <person name="Allen-Vercoe E."/>
            <person name="Young S.K."/>
            <person name="Zeng Q."/>
            <person name="Gargeya S."/>
            <person name="Fitzgerald M."/>
            <person name="Haas B."/>
            <person name="Abouelleil A."/>
            <person name="Alvarado L."/>
            <person name="Arachchi H.M."/>
            <person name="Berlin A."/>
            <person name="Brown A."/>
            <person name="Chapman S.B."/>
            <person name="Chen Z."/>
            <person name="Dunbar C."/>
            <person name="Freedman E."/>
            <person name="Gearin G."/>
            <person name="Gellesch M."/>
            <person name="Goldberg J."/>
            <person name="Griggs A."/>
            <person name="Gujja S."/>
            <person name="Heiman D."/>
            <person name="Howarth C."/>
            <person name="Larson L."/>
            <person name="Lui A."/>
            <person name="MacDonald P.J.P."/>
            <person name="Montmayeur A."/>
            <person name="Murphy C."/>
            <person name="Neiman D."/>
            <person name="Pearson M."/>
            <person name="Priest M."/>
            <person name="Roberts A."/>
            <person name="Saif S."/>
            <person name="Shea T."/>
            <person name="Shenoy N."/>
            <person name="Sisk P."/>
            <person name="Stolte C."/>
            <person name="Sykes S."/>
            <person name="Wortman J."/>
            <person name="Nusbaum C."/>
            <person name="Birren B."/>
        </authorList>
    </citation>
    <scope>NUCLEOTIDE SEQUENCE [LARGE SCALE GENOMIC DNA]</scope>
    <source>
        <strain evidence="16 17">1_3_50AFAA</strain>
    </source>
</reference>
<dbReference type="Pfam" id="PF10410">
    <property type="entry name" value="DnaB_bind"/>
    <property type="match status" value="1"/>
</dbReference>
<evidence type="ECO:0000256" key="11">
    <source>
        <dbReference type="ARBA" id="ARBA00023163"/>
    </source>
</evidence>
<dbReference type="PANTHER" id="PTHR30313">
    <property type="entry name" value="DNA PRIMASE"/>
    <property type="match status" value="1"/>
</dbReference>
<comment type="function">
    <text evidence="12 13">RNA polymerase that catalyzes the synthesis of short RNA molecules used as primers for DNA polymerase during DNA replication.</text>
</comment>
<dbReference type="eggNOG" id="COG0358">
    <property type="taxonomic scope" value="Bacteria"/>
</dbReference>
<dbReference type="PROSITE" id="PS50880">
    <property type="entry name" value="TOPRIM"/>
    <property type="match status" value="1"/>
</dbReference>
<dbReference type="InterPro" id="IPR016136">
    <property type="entry name" value="DNA_helicase_N/primase_C"/>
</dbReference>
<dbReference type="PANTHER" id="PTHR30313:SF2">
    <property type="entry name" value="DNA PRIMASE"/>
    <property type="match status" value="1"/>
</dbReference>
<evidence type="ECO:0000256" key="9">
    <source>
        <dbReference type="ARBA" id="ARBA00022842"/>
    </source>
</evidence>
<dbReference type="Pfam" id="PF00772">
    <property type="entry name" value="DnaB"/>
    <property type="match status" value="1"/>
</dbReference>
<evidence type="ECO:0000256" key="12">
    <source>
        <dbReference type="HAMAP-Rule" id="MF_00974"/>
    </source>
</evidence>
<keyword evidence="3 12" id="KW-0808">Transferase</keyword>
<dbReference type="FunFam" id="3.90.580.10:FF:000001">
    <property type="entry name" value="DNA primase"/>
    <property type="match status" value="1"/>
</dbReference>
<evidence type="ECO:0000256" key="5">
    <source>
        <dbReference type="ARBA" id="ARBA00022705"/>
    </source>
</evidence>
<evidence type="ECO:0000256" key="14">
    <source>
        <dbReference type="PIRSR" id="PIRSR002811-1"/>
    </source>
</evidence>
<dbReference type="Gene3D" id="3.40.1360.10">
    <property type="match status" value="1"/>
</dbReference>
<evidence type="ECO:0000259" key="15">
    <source>
        <dbReference type="PROSITE" id="PS50880"/>
    </source>
</evidence>
<dbReference type="InterPro" id="IPR050219">
    <property type="entry name" value="DnaG_primase"/>
</dbReference>
<dbReference type="GO" id="GO:0008270">
    <property type="term" value="F:zinc ion binding"/>
    <property type="evidence" value="ECO:0007669"/>
    <property type="project" value="UniProtKB-UniRule"/>
</dbReference>
<dbReference type="NCBIfam" id="TIGR01391">
    <property type="entry name" value="dnaG"/>
    <property type="match status" value="1"/>
</dbReference>
<dbReference type="InterPro" id="IPR036977">
    <property type="entry name" value="DNA_primase_Znf_CHC2"/>
</dbReference>
<dbReference type="Gene3D" id="3.90.980.10">
    <property type="entry name" value="DNA primase, catalytic core, N-terminal domain"/>
    <property type="match status" value="1"/>
</dbReference>
<dbReference type="SUPFAM" id="SSF48024">
    <property type="entry name" value="N-terminal domain of DnaB helicase"/>
    <property type="match status" value="1"/>
</dbReference>
<evidence type="ECO:0000256" key="7">
    <source>
        <dbReference type="ARBA" id="ARBA00022771"/>
    </source>
</evidence>
<dbReference type="GO" id="GO:0006269">
    <property type="term" value="P:DNA replication, synthesis of primer"/>
    <property type="evidence" value="ECO:0007669"/>
    <property type="project" value="UniProtKB-UniRule"/>
</dbReference>
<keyword evidence="9" id="KW-0460">Magnesium</keyword>
<keyword evidence="1 12" id="KW-0240">DNA-directed RNA polymerase</keyword>
<dbReference type="InterPro" id="IPR030846">
    <property type="entry name" value="DnaG_bac"/>
</dbReference>
<name>A0A096DG05_FLAPL</name>
<dbReference type="SUPFAM" id="SSF56731">
    <property type="entry name" value="DNA primase core"/>
    <property type="match status" value="1"/>
</dbReference>
<dbReference type="PIRSF" id="PIRSF002811">
    <property type="entry name" value="DnaG"/>
    <property type="match status" value="1"/>
</dbReference>
<sequence>MPIPEQFIDELVARSEISDVVSSYVHLTRKGNNLWGLCPFHNEKTPSFSVSPDKQIYHCFGCGKGGGVISFIMEIENLPFPDAVRLLAQRAGLEVPDAGADDAGRKKRARALAANRDAARFYHDYLKGPGGARVRDYLAQRQIAPRTATRFGLGAAPEQWDALTRALTAKGYSKMELIDAGLAVAGKNGGVYDKFRARLMLPVIDVRGEVAGFTSRILPGEEGAKYLNTPETIAFKKGRLIYALNFAKSTKRPNLVLVEGNIDVITLHQAGFDNVVATMGTALTEEHARILARYTKELVLCYDNDAAGKQSTDRVLNILKNANLNVRVLQLPNAYDAEGKPIKQDPDDFVKKFGPAAFEKCLNGSAGQNDYRLETLQQKHSLADEEGRMAFLKEAVETVAALQSPIEREIYGNKAAAAAGISAGAFAQEVERFRKNRAWQARKKQARRELTPAAQLQPRERELRYENLRSARAEEGVVRLLLLEPDLFPQVEGLGPEQFSAPVLAKIYALLCQRHREGRSTQLAALAGALSPEEMSHLVSVMDQPEALAHSAQALRDYIEIIETEALKRGGAGASDPLLAAREKFRERKAYGG</sequence>
<organism evidence="16 17">
    <name type="scientific">Flavonifractor plautii 1_3_50AFAA</name>
    <dbReference type="NCBI Taxonomy" id="742738"/>
    <lineage>
        <taxon>Bacteria</taxon>
        <taxon>Bacillati</taxon>
        <taxon>Bacillota</taxon>
        <taxon>Clostridia</taxon>
        <taxon>Eubacteriales</taxon>
        <taxon>Oscillospiraceae</taxon>
        <taxon>Flavonifractor</taxon>
    </lineage>
</organism>